<evidence type="ECO:0000313" key="3">
    <source>
        <dbReference type="Proteomes" id="UP000463951"/>
    </source>
</evidence>
<dbReference type="Proteomes" id="UP000463951">
    <property type="component" value="Chromosome"/>
</dbReference>
<dbReference type="AlphaFoldDB" id="A0A499V0B9"/>
<evidence type="ECO:0000313" key="2">
    <source>
        <dbReference type="EMBL" id="BBJ46922.1"/>
    </source>
</evidence>
<gene>
    <name evidence="2" type="ORF">SSPO_096400</name>
</gene>
<evidence type="ECO:0000256" key="1">
    <source>
        <dbReference type="SAM" id="MobiDB-lite"/>
    </source>
</evidence>
<dbReference type="EMBL" id="AP019620">
    <property type="protein sequence ID" value="BBJ46922.1"/>
    <property type="molecule type" value="Genomic_DNA"/>
</dbReference>
<sequence>MVELFENSRGGHEPSKVYAAYGGAGQNGEGETGPAGAGGAVHVECLSERMGASRSRRGNGWCADGRRPRTARCSGTGEVRTPMAGEPLKT</sequence>
<feature type="region of interest" description="Disordered" evidence="1">
    <location>
        <begin position="54"/>
        <end position="90"/>
    </location>
</feature>
<proteinExistence type="predicted"/>
<protein>
    <submittedName>
        <fullName evidence="2">Uncharacterized protein</fullName>
    </submittedName>
</protein>
<accession>A0A499V0B9</accession>
<reference evidence="2 3" key="1">
    <citation type="journal article" date="2020" name="Int. J. Syst. Evol. Microbiol.">
        <title>Reclassification of Streptomyces castelarensis and Streptomyces sporoclivatus as later heterotypic synonyms of Streptomyces antimycoticus.</title>
        <authorList>
            <person name="Komaki H."/>
            <person name="Tamura T."/>
        </authorList>
    </citation>
    <scope>NUCLEOTIDE SEQUENCE [LARGE SCALE GENOMIC DNA]</scope>
    <source>
        <strain evidence="2 3">NBRC 100767</strain>
    </source>
</reference>
<name>A0A499V0B9_9ACTN</name>
<organism evidence="2 3">
    <name type="scientific">Streptomyces antimycoticus</name>
    <dbReference type="NCBI Taxonomy" id="68175"/>
    <lineage>
        <taxon>Bacteria</taxon>
        <taxon>Bacillati</taxon>
        <taxon>Actinomycetota</taxon>
        <taxon>Actinomycetes</taxon>
        <taxon>Kitasatosporales</taxon>
        <taxon>Streptomycetaceae</taxon>
        <taxon>Streptomyces</taxon>
        <taxon>Streptomyces violaceusniger group</taxon>
    </lineage>
</organism>